<dbReference type="Pfam" id="PF22505">
    <property type="entry name" value="RNase_J_b_CASP"/>
    <property type="match status" value="1"/>
</dbReference>
<dbReference type="Gene3D" id="3.60.15.10">
    <property type="entry name" value="Ribonuclease Z/Hydroxyacylglutathione hydrolase-like"/>
    <property type="match status" value="1"/>
</dbReference>
<protein>
    <submittedName>
        <fullName evidence="8">Ribonuclease J</fullName>
    </submittedName>
</protein>
<name>A0A420WQB8_9PROT</name>
<evidence type="ECO:0000256" key="1">
    <source>
        <dbReference type="ARBA" id="ARBA00022722"/>
    </source>
</evidence>
<evidence type="ECO:0000313" key="9">
    <source>
        <dbReference type="Proteomes" id="UP000277424"/>
    </source>
</evidence>
<feature type="domain" description="Metallo-beta-lactamase" evidence="7">
    <location>
        <begin position="50"/>
        <end position="246"/>
    </location>
</feature>
<evidence type="ECO:0000313" key="8">
    <source>
        <dbReference type="EMBL" id="RKQ73233.1"/>
    </source>
</evidence>
<comment type="caution">
    <text evidence="8">The sequence shown here is derived from an EMBL/GenBank/DDBJ whole genome shotgun (WGS) entry which is preliminary data.</text>
</comment>
<dbReference type="Pfam" id="PF00753">
    <property type="entry name" value="Lactamase_B"/>
    <property type="match status" value="1"/>
</dbReference>
<evidence type="ECO:0000256" key="5">
    <source>
        <dbReference type="ARBA" id="ARBA00022839"/>
    </source>
</evidence>
<dbReference type="Gene3D" id="3.10.20.580">
    <property type="match status" value="1"/>
</dbReference>
<dbReference type="InterPro" id="IPR001279">
    <property type="entry name" value="Metallo-B-lactamas"/>
</dbReference>
<keyword evidence="6" id="KW-0694">RNA-binding</keyword>
<dbReference type="InterPro" id="IPR011108">
    <property type="entry name" value="RMMBL"/>
</dbReference>
<dbReference type="RefSeq" id="WP_121218023.1">
    <property type="nucleotide sequence ID" value="NZ_RBIG01000001.1"/>
</dbReference>
<dbReference type="SUPFAM" id="SSF56281">
    <property type="entry name" value="Metallo-hydrolase/oxidoreductase"/>
    <property type="match status" value="1"/>
</dbReference>
<dbReference type="AlphaFoldDB" id="A0A420WQB8"/>
<dbReference type="SMART" id="SM00849">
    <property type="entry name" value="Lactamase_B"/>
    <property type="match status" value="1"/>
</dbReference>
<dbReference type="PANTHER" id="PTHR43694:SF1">
    <property type="entry name" value="RIBONUCLEASE J"/>
    <property type="match status" value="1"/>
</dbReference>
<keyword evidence="3" id="KW-0378">Hydrolase</keyword>
<evidence type="ECO:0000256" key="4">
    <source>
        <dbReference type="ARBA" id="ARBA00022833"/>
    </source>
</evidence>
<evidence type="ECO:0000256" key="3">
    <source>
        <dbReference type="ARBA" id="ARBA00022801"/>
    </source>
</evidence>
<evidence type="ECO:0000256" key="2">
    <source>
        <dbReference type="ARBA" id="ARBA00022723"/>
    </source>
</evidence>
<reference evidence="8 9" key="1">
    <citation type="submission" date="2018-10" db="EMBL/GenBank/DDBJ databases">
        <title>Comparative analysis of microorganisms from saline springs in Andes Mountain Range, Colombia.</title>
        <authorList>
            <person name="Rubin E."/>
        </authorList>
    </citation>
    <scope>NUCLEOTIDE SEQUENCE [LARGE SCALE GENOMIC DNA]</scope>
    <source>
        <strain evidence="8 9">USBA 36</strain>
    </source>
</reference>
<dbReference type="GO" id="GO:0046872">
    <property type="term" value="F:metal ion binding"/>
    <property type="evidence" value="ECO:0007669"/>
    <property type="project" value="UniProtKB-KW"/>
</dbReference>
<keyword evidence="1" id="KW-0540">Nuclease</keyword>
<dbReference type="InterPro" id="IPR041636">
    <property type="entry name" value="RNase_J_C"/>
</dbReference>
<dbReference type="OrthoDB" id="9770211at2"/>
<dbReference type="InterPro" id="IPR055132">
    <property type="entry name" value="RNase_J_b_CASP"/>
</dbReference>
<dbReference type="PANTHER" id="PTHR43694">
    <property type="entry name" value="RIBONUCLEASE J"/>
    <property type="match status" value="1"/>
</dbReference>
<dbReference type="EMBL" id="RBIG01000001">
    <property type="protein sequence ID" value="RKQ73233.1"/>
    <property type="molecule type" value="Genomic_DNA"/>
</dbReference>
<evidence type="ECO:0000259" key="7">
    <source>
        <dbReference type="SMART" id="SM00849"/>
    </source>
</evidence>
<accession>A0A420WQB8</accession>
<dbReference type="Pfam" id="PF17770">
    <property type="entry name" value="RNase_J_C"/>
    <property type="match status" value="1"/>
</dbReference>
<keyword evidence="2" id="KW-0479">Metal-binding</keyword>
<gene>
    <name evidence="8" type="ORF">BCL74_1014</name>
</gene>
<dbReference type="InterPro" id="IPR036866">
    <property type="entry name" value="RibonucZ/Hydroxyglut_hydro"/>
</dbReference>
<dbReference type="CDD" id="cd07714">
    <property type="entry name" value="RNaseJ_MBL-fold"/>
    <property type="match status" value="1"/>
</dbReference>
<dbReference type="GO" id="GO:0003723">
    <property type="term" value="F:RNA binding"/>
    <property type="evidence" value="ECO:0007669"/>
    <property type="project" value="UniProtKB-KW"/>
</dbReference>
<dbReference type="Proteomes" id="UP000277424">
    <property type="component" value="Unassembled WGS sequence"/>
</dbReference>
<dbReference type="Gene3D" id="3.40.50.10710">
    <property type="entry name" value="Metallo-hydrolase/oxidoreductase"/>
    <property type="match status" value="1"/>
</dbReference>
<keyword evidence="5" id="KW-0269">Exonuclease</keyword>
<keyword evidence="4" id="KW-0862">Zinc</keyword>
<evidence type="ECO:0000256" key="6">
    <source>
        <dbReference type="ARBA" id="ARBA00022884"/>
    </source>
</evidence>
<dbReference type="GO" id="GO:0004527">
    <property type="term" value="F:exonuclease activity"/>
    <property type="evidence" value="ECO:0007669"/>
    <property type="project" value="UniProtKB-KW"/>
</dbReference>
<dbReference type="InterPro" id="IPR042173">
    <property type="entry name" value="RNase_J_2"/>
</dbReference>
<dbReference type="Pfam" id="PF07521">
    <property type="entry name" value="RMMBL"/>
    <property type="match status" value="1"/>
</dbReference>
<proteinExistence type="predicted"/>
<sequence>MTKKQKKNAAAPVNGAALKSAARNGAATDYLDPDDEGLYFLPLGGAGEIGMNLNLYRHKGQWLMVDCGVTFGDDSMPGIEVITPDPTFIVEHVDELCGLILTHAHEDHLGAVPYLWQRLRCPIYATPFTASVLRRKLEDTDFGKQVPVTVVPLSGSFEVGPFEIELITLTHSIPEPNALVIRAGEAGPVVHTGDWKFDPDPLVGPTSDEARLRDLGEEGVLAMIGDSTNVFREGEAGSEADVRRNLIEMVGRFKNRVAVACFASNVARLETMAKVAEANGRHPALIGRSLWRMNSAAKENGYLKGIEFLSEHDAGFLPRDKVLLICTGSQGEPRAALSRIVGDSHPHITLEGGDTVIFSSRVIPGNEKSIARVQNALIRRGIEVVTAKNDDIHVSGHPARGELVRMYQHVRPQIAIPVHGESRHLIEHARLARDCQVPEALVVANGDVIRLYPGPAERVDEVYNGRLALDGKRLVRLGDPVLRDRHRLMHSGAVTLTLVLDKAGRLRSDPVGSFHGVLEVDDPACDDILDLAADTVEAMQSGARRDDASVAEAVRIAVRRALNEELGRKPVTDVHVVRLN</sequence>
<organism evidence="8 9">
    <name type="scientific">Oceanibaculum indicum</name>
    <dbReference type="NCBI Taxonomy" id="526216"/>
    <lineage>
        <taxon>Bacteria</taxon>
        <taxon>Pseudomonadati</taxon>
        <taxon>Pseudomonadota</taxon>
        <taxon>Alphaproteobacteria</taxon>
        <taxon>Rhodospirillales</taxon>
        <taxon>Oceanibaculaceae</taxon>
        <taxon>Oceanibaculum</taxon>
    </lineage>
</organism>